<proteinExistence type="predicted"/>
<feature type="chain" id="PRO_5021752186" description="Peptidase inhibitor I78 family protein" evidence="1">
    <location>
        <begin position="18"/>
        <end position="118"/>
    </location>
</feature>
<gene>
    <name evidence="2" type="ORF">SAMN06265380_10848</name>
</gene>
<evidence type="ECO:0000313" key="2">
    <source>
        <dbReference type="EMBL" id="SMO76473.1"/>
    </source>
</evidence>
<reference evidence="2 3" key="1">
    <citation type="submission" date="2017-05" db="EMBL/GenBank/DDBJ databases">
        <authorList>
            <person name="Varghese N."/>
            <person name="Submissions S."/>
        </authorList>
    </citation>
    <scope>NUCLEOTIDE SEQUENCE [LARGE SCALE GENOMIC DNA]</scope>
    <source>
        <strain evidence="2 3">DSM 28009</strain>
    </source>
</reference>
<dbReference type="OrthoDB" id="7708878at2"/>
<organism evidence="2 3">
    <name type="scientific">Ruegeria faecimaris</name>
    <dbReference type="NCBI Taxonomy" id="686389"/>
    <lineage>
        <taxon>Bacteria</taxon>
        <taxon>Pseudomonadati</taxon>
        <taxon>Pseudomonadota</taxon>
        <taxon>Alphaproteobacteria</taxon>
        <taxon>Rhodobacterales</taxon>
        <taxon>Roseobacteraceae</taxon>
        <taxon>Ruegeria</taxon>
    </lineage>
</organism>
<evidence type="ECO:0008006" key="4">
    <source>
        <dbReference type="Google" id="ProtNLM"/>
    </source>
</evidence>
<keyword evidence="1" id="KW-0732">Signal</keyword>
<dbReference type="AlphaFoldDB" id="A0A521DXM4"/>
<evidence type="ECO:0000313" key="3">
    <source>
        <dbReference type="Proteomes" id="UP000319555"/>
    </source>
</evidence>
<accession>A0A521DXM4</accession>
<protein>
    <recommendedName>
        <fullName evidence="4">Peptidase inhibitor I78 family protein</fullName>
    </recommendedName>
</protein>
<name>A0A521DXM4_9RHOB</name>
<keyword evidence="3" id="KW-1185">Reference proteome</keyword>
<dbReference type="EMBL" id="FXTE01000008">
    <property type="protein sequence ID" value="SMO76473.1"/>
    <property type="molecule type" value="Genomic_DNA"/>
</dbReference>
<dbReference type="Proteomes" id="UP000319555">
    <property type="component" value="Unassembled WGS sequence"/>
</dbReference>
<dbReference type="RefSeq" id="WP_142638033.1">
    <property type="nucleotide sequence ID" value="NZ_CANLVA010000010.1"/>
</dbReference>
<evidence type="ECO:0000256" key="1">
    <source>
        <dbReference type="SAM" id="SignalP"/>
    </source>
</evidence>
<sequence length="118" mass="12504">MHRLALVLALFSTPAAAQVASLTGTDGQNALGKVPCATSPGEAMRTCNAEMRRRDDGSSTLAVAMGNGEVRNIYFTDGIPDSTNSAAKITYENRGDVMVIFVDPGEVYEIPKVALARQ</sequence>
<feature type="signal peptide" evidence="1">
    <location>
        <begin position="1"/>
        <end position="17"/>
    </location>
</feature>